<evidence type="ECO:0000313" key="1">
    <source>
        <dbReference type="EMBL" id="GIP15000.1"/>
    </source>
</evidence>
<reference evidence="1" key="1">
    <citation type="submission" date="2021-03" db="EMBL/GenBank/DDBJ databases">
        <title>Antimicrobial resistance genes in bacteria isolated from Japanese honey, and their potential for conferring macrolide and lincosamide resistance in the American foulbrood pathogen Paenibacillus larvae.</title>
        <authorList>
            <person name="Okamoto M."/>
            <person name="Kumagai M."/>
            <person name="Kanamori H."/>
            <person name="Takamatsu D."/>
        </authorList>
    </citation>
    <scope>NUCLEOTIDE SEQUENCE</scope>
    <source>
        <strain evidence="1">J40TS1</strain>
    </source>
</reference>
<comment type="caution">
    <text evidence="1">The sequence shown here is derived from an EMBL/GenBank/DDBJ whole genome shotgun (WGS) entry which is preliminary data.</text>
</comment>
<protein>
    <submittedName>
        <fullName evidence="1">Uncharacterized protein</fullName>
    </submittedName>
</protein>
<gene>
    <name evidence="1" type="ORF">J40TS1_06420</name>
</gene>
<dbReference type="EMBL" id="BOSE01000001">
    <property type="protein sequence ID" value="GIP15000.1"/>
    <property type="molecule type" value="Genomic_DNA"/>
</dbReference>
<sequence length="63" mass="7068">MLIDSIKSINLAAHTKKILGRAFLTIPFKKEIVYNNIVKINNGVVALNEANEAYKAIFQARHT</sequence>
<proteinExistence type="predicted"/>
<keyword evidence="2" id="KW-1185">Reference proteome</keyword>
<evidence type="ECO:0000313" key="2">
    <source>
        <dbReference type="Proteomes" id="UP000683139"/>
    </source>
</evidence>
<name>A0A919YKA2_9BACL</name>
<dbReference type="Proteomes" id="UP000683139">
    <property type="component" value="Unassembled WGS sequence"/>
</dbReference>
<organism evidence="1 2">
    <name type="scientific">Paenibacillus montaniterrae</name>
    <dbReference type="NCBI Taxonomy" id="429341"/>
    <lineage>
        <taxon>Bacteria</taxon>
        <taxon>Bacillati</taxon>
        <taxon>Bacillota</taxon>
        <taxon>Bacilli</taxon>
        <taxon>Bacillales</taxon>
        <taxon>Paenibacillaceae</taxon>
        <taxon>Paenibacillus</taxon>
    </lineage>
</organism>
<accession>A0A919YKA2</accession>
<dbReference type="AlphaFoldDB" id="A0A919YKA2"/>